<dbReference type="InterPro" id="IPR036264">
    <property type="entry name" value="Bact_exopeptidase_dim_dom"/>
</dbReference>
<dbReference type="Gene3D" id="3.40.630.10">
    <property type="entry name" value="Zn peptidases"/>
    <property type="match status" value="1"/>
</dbReference>
<keyword evidence="1" id="KW-0378">Hydrolase</keyword>
<evidence type="ECO:0000256" key="1">
    <source>
        <dbReference type="ARBA" id="ARBA00022801"/>
    </source>
</evidence>
<feature type="compositionally biased region" description="Basic and acidic residues" evidence="2">
    <location>
        <begin position="460"/>
        <end position="475"/>
    </location>
</feature>
<evidence type="ECO:0000313" key="5">
    <source>
        <dbReference type="Proteomes" id="UP001226160"/>
    </source>
</evidence>
<feature type="region of interest" description="Disordered" evidence="2">
    <location>
        <begin position="453"/>
        <end position="475"/>
    </location>
</feature>
<dbReference type="GO" id="GO:0019877">
    <property type="term" value="P:diaminopimelate biosynthetic process"/>
    <property type="evidence" value="ECO:0007669"/>
    <property type="project" value="UniProtKB-ARBA"/>
</dbReference>
<protein>
    <submittedName>
        <fullName evidence="4">M20 family metallopeptidase</fullName>
    </submittedName>
</protein>
<dbReference type="SUPFAM" id="SSF53187">
    <property type="entry name" value="Zn-dependent exopeptidases"/>
    <property type="match status" value="1"/>
</dbReference>
<sequence length="475" mass="50829">MNNRRSARPGRVGRPSTPGQPQAQGQGLPQRSAQAQGPLEFVRATVGGQPVGEVFRGAAEDVIGELQTLRRDLHEYPEIGLHLPRTQEKVLEALDGLPLEITTGQGLSSVIAVLRGGKRGDHPVSVLLRGDMDALAVRERLDLPFASKNDYMHACGHDLHTAGLVGAAKILCRYREELAGDIIFMFQPGEEGPGGAAPMIEEGVLDAAGRRPIAAYGIHVGPQDYGTFHYVPGPMMSSSSNLTITVTGKGGHGSRPHDAIDPVLALAEIQTSLQMAITRRFDALDPIVVTVTNVRAGEGAFNAIPDSATLGATVRVLRDEKIDSVRQMIAEVAGNVAAAHRCSVDIDFQVLYPTTKTNPRETAFAAAVWGDMFGDDAVQPFDAPMMASEDFGFVLAQVPGTFMFLGTANPEKPEHLRDWNHSPKINFNDSILGDQAAALAALAFERLATEEAHPSASVRAAREAREKAAANEHNN</sequence>
<dbReference type="NCBIfam" id="TIGR01891">
    <property type="entry name" value="amidohydrolases"/>
    <property type="match status" value="1"/>
</dbReference>
<evidence type="ECO:0000256" key="2">
    <source>
        <dbReference type="SAM" id="MobiDB-lite"/>
    </source>
</evidence>
<evidence type="ECO:0000313" key="4">
    <source>
        <dbReference type="EMBL" id="MDK4326247.1"/>
    </source>
</evidence>
<evidence type="ECO:0000259" key="3">
    <source>
        <dbReference type="Pfam" id="PF07687"/>
    </source>
</evidence>
<dbReference type="Pfam" id="PF01546">
    <property type="entry name" value="Peptidase_M20"/>
    <property type="match status" value="1"/>
</dbReference>
<dbReference type="AlphaFoldDB" id="A0AAP4BTN7"/>
<dbReference type="Proteomes" id="UP001226160">
    <property type="component" value="Unassembled WGS sequence"/>
</dbReference>
<dbReference type="CDD" id="cd03886">
    <property type="entry name" value="M20_Acy1"/>
    <property type="match status" value="1"/>
</dbReference>
<dbReference type="RefSeq" id="WP_201810980.1">
    <property type="nucleotide sequence ID" value="NZ_CP068160.1"/>
</dbReference>
<dbReference type="InterPro" id="IPR011650">
    <property type="entry name" value="Peptidase_M20_dimer"/>
</dbReference>
<dbReference type="PANTHER" id="PTHR11014">
    <property type="entry name" value="PEPTIDASE M20 FAMILY MEMBER"/>
    <property type="match status" value="1"/>
</dbReference>
<accession>A0AAP4BTN7</accession>
<dbReference type="InterPro" id="IPR002933">
    <property type="entry name" value="Peptidase_M20"/>
</dbReference>
<proteinExistence type="predicted"/>
<dbReference type="SUPFAM" id="SSF55031">
    <property type="entry name" value="Bacterial exopeptidase dimerisation domain"/>
    <property type="match status" value="1"/>
</dbReference>
<dbReference type="Pfam" id="PF07687">
    <property type="entry name" value="M20_dimer"/>
    <property type="match status" value="1"/>
</dbReference>
<dbReference type="FunFam" id="3.30.70.360:FF:000001">
    <property type="entry name" value="N-acetyldiaminopimelate deacetylase"/>
    <property type="match status" value="1"/>
</dbReference>
<name>A0AAP4BTN7_9CORY</name>
<feature type="compositionally biased region" description="Low complexity" evidence="2">
    <location>
        <begin position="19"/>
        <end position="30"/>
    </location>
</feature>
<dbReference type="EMBL" id="JASNVP010000005">
    <property type="protein sequence ID" value="MDK4326247.1"/>
    <property type="molecule type" value="Genomic_DNA"/>
</dbReference>
<reference evidence="4" key="1">
    <citation type="submission" date="2023-05" db="EMBL/GenBank/DDBJ databases">
        <title>Metabolic capabilities are highly conserved among human nasal-associated Corynebacterium species in pangenomic analyses.</title>
        <authorList>
            <person name="Tran T.H."/>
            <person name="Roberts A.Q."/>
            <person name="Escapa I.F."/>
            <person name="Gao W."/>
            <person name="Conlan S."/>
            <person name="Kong H."/>
            <person name="Segre J.A."/>
            <person name="Kelly M.S."/>
            <person name="Lemon K.P."/>
        </authorList>
    </citation>
    <scope>NUCLEOTIDE SEQUENCE</scope>
    <source>
        <strain evidence="4">KPL2654</strain>
    </source>
</reference>
<dbReference type="InterPro" id="IPR017439">
    <property type="entry name" value="Amidohydrolase"/>
</dbReference>
<organism evidence="4 5">
    <name type="scientific">Corynebacterium propinquum</name>
    <dbReference type="NCBI Taxonomy" id="43769"/>
    <lineage>
        <taxon>Bacteria</taxon>
        <taxon>Bacillati</taxon>
        <taxon>Actinomycetota</taxon>
        <taxon>Actinomycetes</taxon>
        <taxon>Mycobacteriales</taxon>
        <taxon>Corynebacteriaceae</taxon>
        <taxon>Corynebacterium</taxon>
    </lineage>
</organism>
<feature type="region of interest" description="Disordered" evidence="2">
    <location>
        <begin position="1"/>
        <end position="34"/>
    </location>
</feature>
<dbReference type="PANTHER" id="PTHR11014:SF63">
    <property type="entry name" value="METALLOPEPTIDASE, PUTATIVE (AFU_ORTHOLOGUE AFUA_6G09600)-RELATED"/>
    <property type="match status" value="1"/>
</dbReference>
<dbReference type="Gene3D" id="3.30.70.360">
    <property type="match status" value="1"/>
</dbReference>
<feature type="domain" description="Peptidase M20 dimerisation" evidence="3">
    <location>
        <begin position="241"/>
        <end position="338"/>
    </location>
</feature>
<dbReference type="GO" id="GO:0050118">
    <property type="term" value="F:N-acetyldiaminopimelate deacetylase activity"/>
    <property type="evidence" value="ECO:0007669"/>
    <property type="project" value="UniProtKB-ARBA"/>
</dbReference>
<gene>
    <name evidence="4" type="ORF">QPX54_06960</name>
</gene>
<comment type="caution">
    <text evidence="4">The sequence shown here is derived from an EMBL/GenBank/DDBJ whole genome shotgun (WGS) entry which is preliminary data.</text>
</comment>